<protein>
    <submittedName>
        <fullName evidence="3">G_PROTEIN_RECEP_F1_2 domain-containing protein</fullName>
    </submittedName>
</protein>
<proteinExistence type="predicted"/>
<evidence type="ECO:0000313" key="3">
    <source>
        <dbReference type="WBParaSite" id="L893_g219.t1"/>
    </source>
</evidence>
<dbReference type="Proteomes" id="UP000095287">
    <property type="component" value="Unplaced"/>
</dbReference>
<feature type="transmembrane region" description="Helical" evidence="1">
    <location>
        <begin position="12"/>
        <end position="30"/>
    </location>
</feature>
<dbReference type="Gene3D" id="1.20.1070.10">
    <property type="entry name" value="Rhodopsin 7-helix transmembrane proteins"/>
    <property type="match status" value="1"/>
</dbReference>
<accession>A0A1I7Z1L6</accession>
<sequence>MRYVSHFILNEMAWNLAANLLYTFAHPIPMMPENCFRLDGLIGDLFPQEYVGHIIFMSILLAALNCVIALMLCFQFRYMSLSHKNRIRHIRPLWGYLYCAGIQVSVSCLFVFYYLNWLVPLSDYPNQSVITSRMFCFHSSGFRKGFALFSFFGSTLLALLFMVLFNLLCLRRLHQQEGLLDARTVRLQKKLLRNLMILAAVPTLIGFLPILVAVVLVYRNDLTYSREISTTCIIIALNHGTVYGIVTIMLFKAYRAPIRQIFMKVRSKILFQKNNQLASNVIVWTAANEI</sequence>
<keyword evidence="1" id="KW-0812">Transmembrane</keyword>
<feature type="transmembrane region" description="Helical" evidence="1">
    <location>
        <begin position="147"/>
        <end position="170"/>
    </location>
</feature>
<keyword evidence="1" id="KW-0472">Membrane</keyword>
<dbReference type="AlphaFoldDB" id="A0A1I7Z1L6"/>
<name>A0A1I7Z1L6_9BILA</name>
<feature type="transmembrane region" description="Helical" evidence="1">
    <location>
        <begin position="191"/>
        <end position="216"/>
    </location>
</feature>
<dbReference type="WBParaSite" id="L893_g219.t1">
    <property type="protein sequence ID" value="L893_g219.t1"/>
    <property type="gene ID" value="L893_g219"/>
</dbReference>
<reference evidence="3" key="1">
    <citation type="submission" date="2016-11" db="UniProtKB">
        <authorList>
            <consortium name="WormBaseParasite"/>
        </authorList>
    </citation>
    <scope>IDENTIFICATION</scope>
</reference>
<dbReference type="SUPFAM" id="SSF81321">
    <property type="entry name" value="Family A G protein-coupled receptor-like"/>
    <property type="match status" value="1"/>
</dbReference>
<feature type="transmembrane region" description="Helical" evidence="1">
    <location>
        <begin position="95"/>
        <end position="115"/>
    </location>
</feature>
<feature type="transmembrane region" description="Helical" evidence="1">
    <location>
        <begin position="228"/>
        <end position="254"/>
    </location>
</feature>
<keyword evidence="1" id="KW-1133">Transmembrane helix</keyword>
<dbReference type="Pfam" id="PF10318">
    <property type="entry name" value="7TM_GPCR_Srh"/>
    <property type="match status" value="1"/>
</dbReference>
<feature type="transmembrane region" description="Helical" evidence="1">
    <location>
        <begin position="50"/>
        <end position="74"/>
    </location>
</feature>
<evidence type="ECO:0000313" key="2">
    <source>
        <dbReference type="Proteomes" id="UP000095287"/>
    </source>
</evidence>
<organism evidence="2 3">
    <name type="scientific">Steinernema glaseri</name>
    <dbReference type="NCBI Taxonomy" id="37863"/>
    <lineage>
        <taxon>Eukaryota</taxon>
        <taxon>Metazoa</taxon>
        <taxon>Ecdysozoa</taxon>
        <taxon>Nematoda</taxon>
        <taxon>Chromadorea</taxon>
        <taxon>Rhabditida</taxon>
        <taxon>Tylenchina</taxon>
        <taxon>Panagrolaimomorpha</taxon>
        <taxon>Strongyloidoidea</taxon>
        <taxon>Steinernematidae</taxon>
        <taxon>Steinernema</taxon>
    </lineage>
</organism>
<evidence type="ECO:0000256" key="1">
    <source>
        <dbReference type="SAM" id="Phobius"/>
    </source>
</evidence>
<keyword evidence="2" id="KW-1185">Reference proteome</keyword>
<dbReference type="InterPro" id="IPR019422">
    <property type="entry name" value="7TM_GPCR_serpentine_rcpt_Srh"/>
</dbReference>